<accession>A0A6A7ANK0</accession>
<dbReference type="Proteomes" id="UP000799423">
    <property type="component" value="Unassembled WGS sequence"/>
</dbReference>
<organism evidence="1 2">
    <name type="scientific">Plenodomus tracheiphilus IPT5</name>
    <dbReference type="NCBI Taxonomy" id="1408161"/>
    <lineage>
        <taxon>Eukaryota</taxon>
        <taxon>Fungi</taxon>
        <taxon>Dikarya</taxon>
        <taxon>Ascomycota</taxon>
        <taxon>Pezizomycotina</taxon>
        <taxon>Dothideomycetes</taxon>
        <taxon>Pleosporomycetidae</taxon>
        <taxon>Pleosporales</taxon>
        <taxon>Pleosporineae</taxon>
        <taxon>Leptosphaeriaceae</taxon>
        <taxon>Plenodomus</taxon>
    </lineage>
</organism>
<protein>
    <submittedName>
        <fullName evidence="1">Uncharacterized protein</fullName>
    </submittedName>
</protein>
<evidence type="ECO:0000313" key="2">
    <source>
        <dbReference type="Proteomes" id="UP000799423"/>
    </source>
</evidence>
<dbReference type="AlphaFoldDB" id="A0A6A7ANK0"/>
<gene>
    <name evidence="1" type="ORF">T440DRAFT_484269</name>
</gene>
<sequence length="109" mass="11793">MPLKLGAFGSAVLYRTALRHLGISQAVKWAVFADPTLGEKAQEEGSRRDRFYANACQCSGQSYSDSGASTLKSTQFGRNGRTRYTAGVRPSGKSAIAADWRKIQTRSCG</sequence>
<proteinExistence type="predicted"/>
<name>A0A6A7ANK0_9PLEO</name>
<reference evidence="1" key="1">
    <citation type="submission" date="2020-01" db="EMBL/GenBank/DDBJ databases">
        <authorList>
            <consortium name="DOE Joint Genome Institute"/>
            <person name="Haridas S."/>
            <person name="Albert R."/>
            <person name="Binder M."/>
            <person name="Bloem J."/>
            <person name="Labutti K."/>
            <person name="Salamov A."/>
            <person name="Andreopoulos B."/>
            <person name="Baker S.E."/>
            <person name="Barry K."/>
            <person name="Bills G."/>
            <person name="Bluhm B.H."/>
            <person name="Cannon C."/>
            <person name="Castanera R."/>
            <person name="Culley D.E."/>
            <person name="Daum C."/>
            <person name="Ezra D."/>
            <person name="Gonzalez J.B."/>
            <person name="Henrissat B."/>
            <person name="Kuo A."/>
            <person name="Liang C."/>
            <person name="Lipzen A."/>
            <person name="Lutzoni F."/>
            <person name="Magnuson J."/>
            <person name="Mondo S."/>
            <person name="Nolan M."/>
            <person name="Ohm R."/>
            <person name="Pangilinan J."/>
            <person name="Park H.-J."/>
            <person name="Ramirez L."/>
            <person name="Alfaro M."/>
            <person name="Sun H."/>
            <person name="Tritt A."/>
            <person name="Yoshinaga Y."/>
            <person name="Zwiers L.-H."/>
            <person name="Turgeon B.G."/>
            <person name="Goodwin S.B."/>
            <person name="Spatafora J.W."/>
            <person name="Crous P.W."/>
            <person name="Grigoriev I.V."/>
        </authorList>
    </citation>
    <scope>NUCLEOTIDE SEQUENCE</scope>
    <source>
        <strain evidence="1">IPT5</strain>
    </source>
</reference>
<dbReference type="EMBL" id="MU006389">
    <property type="protein sequence ID" value="KAF2844314.1"/>
    <property type="molecule type" value="Genomic_DNA"/>
</dbReference>
<evidence type="ECO:0000313" key="1">
    <source>
        <dbReference type="EMBL" id="KAF2844314.1"/>
    </source>
</evidence>
<keyword evidence="2" id="KW-1185">Reference proteome</keyword>